<dbReference type="RefSeq" id="WP_037335199.1">
    <property type="nucleotide sequence ID" value="NZ_APNK01000005.1"/>
</dbReference>
<protein>
    <submittedName>
        <fullName evidence="1">Uncharacterized protein</fullName>
    </submittedName>
</protein>
<evidence type="ECO:0000313" key="1">
    <source>
        <dbReference type="EMBL" id="KEZ78319.1"/>
    </source>
</evidence>
<dbReference type="EMBL" id="APNK01000005">
    <property type="protein sequence ID" value="KEZ78319.1"/>
    <property type="molecule type" value="Genomic_DNA"/>
</dbReference>
<dbReference type="STRING" id="1304275.C41B8_05438"/>
<gene>
    <name evidence="1" type="ORF">C41B8_05438</name>
</gene>
<dbReference type="Proteomes" id="UP000028302">
    <property type="component" value="Unassembled WGS sequence"/>
</dbReference>
<reference evidence="1 2" key="1">
    <citation type="submission" date="2013-03" db="EMBL/GenBank/DDBJ databases">
        <title>Salinisphaera hydrothermalis C41B8 Genome Sequencing.</title>
        <authorList>
            <person name="Li C."/>
            <person name="Lai Q."/>
            <person name="Shao Z."/>
        </authorList>
    </citation>
    <scope>NUCLEOTIDE SEQUENCE [LARGE SCALE GENOMIC DNA]</scope>
    <source>
        <strain evidence="1 2">C41B8</strain>
    </source>
</reference>
<sequence length="65" mass="7555">MITEFRDRLRRRLKEKRDALAAGMLQGGANDYADYRERVGRAKGLADAHETIDEVIKELQYDEDD</sequence>
<accession>A0A084INN5</accession>
<proteinExistence type="predicted"/>
<comment type="caution">
    <text evidence="1">The sequence shown here is derived from an EMBL/GenBank/DDBJ whole genome shotgun (WGS) entry which is preliminary data.</text>
</comment>
<evidence type="ECO:0000313" key="2">
    <source>
        <dbReference type="Proteomes" id="UP000028302"/>
    </source>
</evidence>
<keyword evidence="2" id="KW-1185">Reference proteome</keyword>
<name>A0A084INN5_SALHC</name>
<organism evidence="1 2">
    <name type="scientific">Salinisphaera hydrothermalis (strain C41B8)</name>
    <dbReference type="NCBI Taxonomy" id="1304275"/>
    <lineage>
        <taxon>Bacteria</taxon>
        <taxon>Pseudomonadati</taxon>
        <taxon>Pseudomonadota</taxon>
        <taxon>Gammaproteobacteria</taxon>
        <taxon>Salinisphaerales</taxon>
        <taxon>Salinisphaeraceae</taxon>
        <taxon>Salinisphaera</taxon>
    </lineage>
</organism>
<dbReference type="AlphaFoldDB" id="A0A084INN5"/>